<proteinExistence type="predicted"/>
<dbReference type="OrthoDB" id="2562239at2759"/>
<dbReference type="OMA" id="NANVIIC"/>
<evidence type="ECO:0000256" key="1">
    <source>
        <dbReference type="SAM" id="Phobius"/>
    </source>
</evidence>
<feature type="transmembrane region" description="Helical" evidence="1">
    <location>
        <begin position="190"/>
        <end position="209"/>
    </location>
</feature>
<dbReference type="GeneID" id="63686100"/>
<feature type="transmembrane region" description="Helical" evidence="1">
    <location>
        <begin position="151"/>
        <end position="170"/>
    </location>
</feature>
<dbReference type="EMBL" id="JH795858">
    <property type="protein sequence ID" value="EJU04447.1"/>
    <property type="molecule type" value="Genomic_DNA"/>
</dbReference>
<organism evidence="2 3">
    <name type="scientific">Dacryopinax primogenitus (strain DJM 731)</name>
    <name type="common">Brown rot fungus</name>
    <dbReference type="NCBI Taxonomy" id="1858805"/>
    <lineage>
        <taxon>Eukaryota</taxon>
        <taxon>Fungi</taxon>
        <taxon>Dikarya</taxon>
        <taxon>Basidiomycota</taxon>
        <taxon>Agaricomycotina</taxon>
        <taxon>Dacrymycetes</taxon>
        <taxon>Dacrymycetales</taxon>
        <taxon>Dacrymycetaceae</taxon>
        <taxon>Dacryopinax</taxon>
    </lineage>
</organism>
<name>M5GDD4_DACPD</name>
<gene>
    <name evidence="2" type="ORF">DACRYDRAFT_14517</name>
</gene>
<keyword evidence="1" id="KW-0472">Membrane</keyword>
<keyword evidence="1" id="KW-1133">Transmembrane helix</keyword>
<evidence type="ECO:0000313" key="3">
    <source>
        <dbReference type="Proteomes" id="UP000030653"/>
    </source>
</evidence>
<dbReference type="RefSeq" id="XP_040631341.1">
    <property type="nucleotide sequence ID" value="XM_040771038.1"/>
</dbReference>
<keyword evidence="3" id="KW-1185">Reference proteome</keyword>
<feature type="transmembrane region" description="Helical" evidence="1">
    <location>
        <begin position="96"/>
        <end position="116"/>
    </location>
</feature>
<sequence length="325" mass="35313">MSNSTGSFSFASFPALSGGLPTSPDEAPSIIFTIAYVALLPLAIWRTWTYRHPGTLLFTFVRLCLFISIRVATFALRAAEGASAQIPDNPVPSEGIFIAEQILLGVGFIVLVDLIVELLKSHIWRTDVQVVDETLFAQEGQRNVLQRIVRLMHVALIVSIALGIVAGTQYSDALTDPSTASNVKTLRTASTVIALVVSALCAIVSLFLMLQYSHLGQSRSVYLLVTSCIILVVPAYRLSTTLASQPSLEDLVSTDIRVKFYILQGLAEWLVAGLLVLVDVRVWFFAGGEKQMMLERGGLIPQGSAEEMRLGPVRGWGDRTPGSYA</sequence>
<protein>
    <submittedName>
        <fullName evidence="2">Uncharacterized protein</fullName>
    </submittedName>
</protein>
<feature type="transmembrane region" description="Helical" evidence="1">
    <location>
        <begin position="260"/>
        <end position="286"/>
    </location>
</feature>
<feature type="transmembrane region" description="Helical" evidence="1">
    <location>
        <begin position="221"/>
        <end position="240"/>
    </location>
</feature>
<feature type="transmembrane region" description="Helical" evidence="1">
    <location>
        <begin position="27"/>
        <end position="45"/>
    </location>
</feature>
<dbReference type="Proteomes" id="UP000030653">
    <property type="component" value="Unassembled WGS sequence"/>
</dbReference>
<keyword evidence="1" id="KW-0812">Transmembrane</keyword>
<dbReference type="HOGENOM" id="CLU_060803_1_0_1"/>
<feature type="transmembrane region" description="Helical" evidence="1">
    <location>
        <begin position="57"/>
        <end position="76"/>
    </location>
</feature>
<accession>M5GDD4</accession>
<dbReference type="AlphaFoldDB" id="M5GDD4"/>
<reference evidence="2 3" key="1">
    <citation type="journal article" date="2012" name="Science">
        <title>The Paleozoic origin of enzymatic lignin decomposition reconstructed from 31 fungal genomes.</title>
        <authorList>
            <person name="Floudas D."/>
            <person name="Binder M."/>
            <person name="Riley R."/>
            <person name="Barry K."/>
            <person name="Blanchette R.A."/>
            <person name="Henrissat B."/>
            <person name="Martinez A.T."/>
            <person name="Otillar R."/>
            <person name="Spatafora J.W."/>
            <person name="Yadav J.S."/>
            <person name="Aerts A."/>
            <person name="Benoit I."/>
            <person name="Boyd A."/>
            <person name="Carlson A."/>
            <person name="Copeland A."/>
            <person name="Coutinho P.M."/>
            <person name="de Vries R.P."/>
            <person name="Ferreira P."/>
            <person name="Findley K."/>
            <person name="Foster B."/>
            <person name="Gaskell J."/>
            <person name="Glotzer D."/>
            <person name="Gorecki P."/>
            <person name="Heitman J."/>
            <person name="Hesse C."/>
            <person name="Hori C."/>
            <person name="Igarashi K."/>
            <person name="Jurgens J.A."/>
            <person name="Kallen N."/>
            <person name="Kersten P."/>
            <person name="Kohler A."/>
            <person name="Kuees U."/>
            <person name="Kumar T.K.A."/>
            <person name="Kuo A."/>
            <person name="LaButti K."/>
            <person name="Larrondo L.F."/>
            <person name="Lindquist E."/>
            <person name="Ling A."/>
            <person name="Lombard V."/>
            <person name="Lucas S."/>
            <person name="Lundell T."/>
            <person name="Martin R."/>
            <person name="McLaughlin D.J."/>
            <person name="Morgenstern I."/>
            <person name="Morin E."/>
            <person name="Murat C."/>
            <person name="Nagy L.G."/>
            <person name="Nolan M."/>
            <person name="Ohm R.A."/>
            <person name="Patyshakuliyeva A."/>
            <person name="Rokas A."/>
            <person name="Ruiz-Duenas F.J."/>
            <person name="Sabat G."/>
            <person name="Salamov A."/>
            <person name="Samejima M."/>
            <person name="Schmutz J."/>
            <person name="Slot J.C."/>
            <person name="St John F."/>
            <person name="Stenlid J."/>
            <person name="Sun H."/>
            <person name="Sun S."/>
            <person name="Syed K."/>
            <person name="Tsang A."/>
            <person name="Wiebenga A."/>
            <person name="Young D."/>
            <person name="Pisabarro A."/>
            <person name="Eastwood D.C."/>
            <person name="Martin F."/>
            <person name="Cullen D."/>
            <person name="Grigoriev I.V."/>
            <person name="Hibbett D.S."/>
        </authorList>
    </citation>
    <scope>NUCLEOTIDE SEQUENCE [LARGE SCALE GENOMIC DNA]</scope>
    <source>
        <strain evidence="2 3">DJM-731 SS1</strain>
    </source>
</reference>
<evidence type="ECO:0000313" key="2">
    <source>
        <dbReference type="EMBL" id="EJU04447.1"/>
    </source>
</evidence>